<gene>
    <name evidence="3" type="ORF">NE237_004021</name>
</gene>
<evidence type="ECO:0000256" key="1">
    <source>
        <dbReference type="ARBA" id="ARBA00009856"/>
    </source>
</evidence>
<dbReference type="GO" id="GO:0005634">
    <property type="term" value="C:nucleus"/>
    <property type="evidence" value="ECO:0007669"/>
    <property type="project" value="TreeGrafter"/>
</dbReference>
<name>A0A9Q0KI41_9MAGN</name>
<organism evidence="3 4">
    <name type="scientific">Protea cynaroides</name>
    <dbReference type="NCBI Taxonomy" id="273540"/>
    <lineage>
        <taxon>Eukaryota</taxon>
        <taxon>Viridiplantae</taxon>
        <taxon>Streptophyta</taxon>
        <taxon>Embryophyta</taxon>
        <taxon>Tracheophyta</taxon>
        <taxon>Spermatophyta</taxon>
        <taxon>Magnoliopsida</taxon>
        <taxon>Proteales</taxon>
        <taxon>Proteaceae</taxon>
        <taxon>Protea</taxon>
    </lineage>
</organism>
<comment type="caution">
    <text evidence="3">The sequence shown here is derived from an EMBL/GenBank/DDBJ whole genome shotgun (WGS) entry which is preliminary data.</text>
</comment>
<dbReference type="GO" id="GO:0005737">
    <property type="term" value="C:cytoplasm"/>
    <property type="evidence" value="ECO:0007669"/>
    <property type="project" value="TreeGrafter"/>
</dbReference>
<dbReference type="EMBL" id="JAMYWD010000005">
    <property type="protein sequence ID" value="KAJ4970922.1"/>
    <property type="molecule type" value="Genomic_DNA"/>
</dbReference>
<proteinExistence type="inferred from homology"/>
<dbReference type="AlphaFoldDB" id="A0A9Q0KI41"/>
<dbReference type="Pfam" id="PF07985">
    <property type="entry name" value="SRR1"/>
    <property type="match status" value="1"/>
</dbReference>
<accession>A0A9Q0KI41</accession>
<evidence type="ECO:0000313" key="4">
    <source>
        <dbReference type="Proteomes" id="UP001141806"/>
    </source>
</evidence>
<keyword evidence="4" id="KW-1185">Reference proteome</keyword>
<dbReference type="PANTHER" id="PTHR28626">
    <property type="entry name" value="SRR1-LIKE PROTEIN"/>
    <property type="match status" value="1"/>
</dbReference>
<feature type="domain" description="SRR1-like" evidence="2">
    <location>
        <begin position="44"/>
        <end position="145"/>
    </location>
</feature>
<sequence length="145" mass="16974">MDLETDPKKESKLMQKILMCIRNLKKTEFYHTFLNQIQAPQIKDHFSRVLGSESKMQMVIYGIGSIESYEPPRLQLSLAILIKRKFEWIGDIMIFYLVLATTETRVFEAFGCHVLSVNEHGRRQALKPTIFFMPRCEAVLYDNLL</sequence>
<dbReference type="InterPro" id="IPR012942">
    <property type="entry name" value="SRR1-like"/>
</dbReference>
<dbReference type="InterPro" id="IPR040044">
    <property type="entry name" value="SRR1L"/>
</dbReference>
<reference evidence="3" key="1">
    <citation type="journal article" date="2023" name="Plant J.">
        <title>The genome of the king protea, Protea cynaroides.</title>
        <authorList>
            <person name="Chang J."/>
            <person name="Duong T.A."/>
            <person name="Schoeman C."/>
            <person name="Ma X."/>
            <person name="Roodt D."/>
            <person name="Barker N."/>
            <person name="Li Z."/>
            <person name="Van de Peer Y."/>
            <person name="Mizrachi E."/>
        </authorList>
    </citation>
    <scope>NUCLEOTIDE SEQUENCE</scope>
    <source>
        <tissue evidence="3">Young leaves</tissue>
    </source>
</reference>
<protein>
    <recommendedName>
        <fullName evidence="2">SRR1-like domain-containing protein</fullName>
    </recommendedName>
</protein>
<dbReference type="Proteomes" id="UP001141806">
    <property type="component" value="Unassembled WGS sequence"/>
</dbReference>
<comment type="similarity">
    <text evidence="1">Belongs to the SRR1 family.</text>
</comment>
<dbReference type="OrthoDB" id="551431at2759"/>
<dbReference type="PANTHER" id="PTHR28626:SF3">
    <property type="entry name" value="SRR1-LIKE PROTEIN"/>
    <property type="match status" value="1"/>
</dbReference>
<evidence type="ECO:0000259" key="2">
    <source>
        <dbReference type="Pfam" id="PF07985"/>
    </source>
</evidence>
<evidence type="ECO:0000313" key="3">
    <source>
        <dbReference type="EMBL" id="KAJ4970922.1"/>
    </source>
</evidence>